<gene>
    <name evidence="1" type="ORF">PSTG_09317</name>
</gene>
<reference evidence="2" key="1">
    <citation type="submission" date="2014-03" db="EMBL/GenBank/DDBJ databases">
        <title>The Genome Sequence of Puccinia striiformis f. sp. tritici PST-78.</title>
        <authorList>
            <consortium name="The Broad Institute Genome Sequencing Platform"/>
            <person name="Cuomo C."/>
            <person name="Hulbert S."/>
            <person name="Chen X."/>
            <person name="Walker B."/>
            <person name="Young S.K."/>
            <person name="Zeng Q."/>
            <person name="Gargeya S."/>
            <person name="Fitzgerald M."/>
            <person name="Haas B."/>
            <person name="Abouelleil A."/>
            <person name="Alvarado L."/>
            <person name="Arachchi H.M."/>
            <person name="Berlin A.M."/>
            <person name="Chapman S.B."/>
            <person name="Goldberg J."/>
            <person name="Griggs A."/>
            <person name="Gujja S."/>
            <person name="Hansen M."/>
            <person name="Howarth C."/>
            <person name="Imamovic A."/>
            <person name="Larimer J."/>
            <person name="McCowan C."/>
            <person name="Montmayeur A."/>
            <person name="Murphy C."/>
            <person name="Neiman D."/>
            <person name="Pearson M."/>
            <person name="Priest M."/>
            <person name="Roberts A."/>
            <person name="Saif S."/>
            <person name="Shea T."/>
            <person name="Sisk P."/>
            <person name="Sykes S."/>
            <person name="Wortman J."/>
            <person name="Nusbaum C."/>
            <person name="Birren B."/>
        </authorList>
    </citation>
    <scope>NUCLEOTIDE SEQUENCE [LARGE SCALE GENOMIC DNA]</scope>
    <source>
        <strain evidence="2">race PST-78</strain>
    </source>
</reference>
<dbReference type="OrthoDB" id="2508905at2759"/>
<proteinExistence type="predicted"/>
<dbReference type="PANTHER" id="PTHR33069">
    <property type="entry name" value="CHROMOSOME 7, WHOLE GENOME SHOTGUN SEQUENCE-RELATED"/>
    <property type="match status" value="1"/>
</dbReference>
<protein>
    <submittedName>
        <fullName evidence="1">Uncharacterized protein</fullName>
    </submittedName>
</protein>
<evidence type="ECO:0000313" key="1">
    <source>
        <dbReference type="EMBL" id="KNE97339.1"/>
    </source>
</evidence>
<accession>A0A0L0VEB7</accession>
<dbReference type="AlphaFoldDB" id="A0A0L0VEB7"/>
<name>A0A0L0VEB7_9BASI</name>
<organism evidence="1 2">
    <name type="scientific">Puccinia striiformis f. sp. tritici PST-78</name>
    <dbReference type="NCBI Taxonomy" id="1165861"/>
    <lineage>
        <taxon>Eukaryota</taxon>
        <taxon>Fungi</taxon>
        <taxon>Dikarya</taxon>
        <taxon>Basidiomycota</taxon>
        <taxon>Pucciniomycotina</taxon>
        <taxon>Pucciniomycetes</taxon>
        <taxon>Pucciniales</taxon>
        <taxon>Pucciniaceae</taxon>
        <taxon>Puccinia</taxon>
    </lineage>
</organism>
<comment type="caution">
    <text evidence="1">The sequence shown here is derived from an EMBL/GenBank/DDBJ whole genome shotgun (WGS) entry which is preliminary data.</text>
</comment>
<evidence type="ECO:0000313" key="2">
    <source>
        <dbReference type="Proteomes" id="UP000054564"/>
    </source>
</evidence>
<sequence length="419" mass="47702">MSDSEVSSILAIDSLLRTLANLEQKYSQERLELPGEVKEVLTQDDLDAKDRLFGELELTLLPSIQVQLDSFVTSLHLDYRLSKGEDCIPDFELAREILTNIDETADRIIEQAEAAALDIIPIDTHDHHLERFKNFRCEQMMSLISGLYGSDLWNLCLFSTLYITAWQDSIRDPKSSESQSTICAQKYDLLWVTTRCSETIRKTIERFQGSDFDYIQDVWVSKACTWNSALRVITYLTAPPTNSTHSIISPMSPPTHTGAPRKHAIALCRLAIPLVKLARMFAHRLAQSTPGKFRFTLDTELNSKTLTELYENAESISWSLDSLERVLADCYQHDLIVFVPGGMQNRINELSRIFESTRLILMEHLVPLPDKTDLSPPGTDYKAWFSAWQDGWNRAADNFLTLFTSLEAQQHQQPAVIEP</sequence>
<dbReference type="EMBL" id="AJIL01000069">
    <property type="protein sequence ID" value="KNE97339.1"/>
    <property type="molecule type" value="Genomic_DNA"/>
</dbReference>
<dbReference type="PANTHER" id="PTHR33069:SF3">
    <property type="entry name" value="DYNEIN HEAVY CHAIN TAIL DOMAIN-CONTAINING PROTEIN"/>
    <property type="match status" value="1"/>
</dbReference>
<keyword evidence="2" id="KW-1185">Reference proteome</keyword>
<dbReference type="Proteomes" id="UP000054564">
    <property type="component" value="Unassembled WGS sequence"/>
</dbReference>